<dbReference type="Pfam" id="PF00672">
    <property type="entry name" value="HAMP"/>
    <property type="match status" value="1"/>
</dbReference>
<reference evidence="9 10" key="1">
    <citation type="submission" date="2024-06" db="EMBL/GenBank/DDBJ databases">
        <title>Draft genome sequence of Geodermatophilus badlandi, a novel member of the Geodermatophilaceae isolated from badland sedimentary rocks in the Red desert, Wyoming, USA.</title>
        <authorList>
            <person name="Ben Tekaya S."/>
            <person name="Nouioui I."/>
            <person name="Flores G.M."/>
            <person name="Shaal M.N."/>
            <person name="Bredoire F."/>
            <person name="Basile F."/>
            <person name="Van Diepen L."/>
            <person name="Ward N.L."/>
        </authorList>
    </citation>
    <scope>NUCLEOTIDE SEQUENCE [LARGE SCALE GENOMIC DNA]</scope>
    <source>
        <strain evidence="9 10">WL48A</strain>
    </source>
</reference>
<feature type="domain" description="Methyl-accepting transducer" evidence="7">
    <location>
        <begin position="274"/>
        <end position="517"/>
    </location>
</feature>
<evidence type="ECO:0000256" key="2">
    <source>
        <dbReference type="ARBA" id="ARBA00022989"/>
    </source>
</evidence>
<dbReference type="Pfam" id="PF12729">
    <property type="entry name" value="4HB_MCP_1"/>
    <property type="match status" value="1"/>
</dbReference>
<dbReference type="RefSeq" id="WP_369209678.1">
    <property type="nucleotide sequence ID" value="NZ_JBFNXQ010000091.1"/>
</dbReference>
<dbReference type="PRINTS" id="PR00260">
    <property type="entry name" value="CHEMTRNSDUCR"/>
</dbReference>
<dbReference type="SUPFAM" id="SSF58104">
    <property type="entry name" value="Methyl-accepting chemotaxis protein (MCP) signaling domain"/>
    <property type="match status" value="1"/>
</dbReference>
<comment type="similarity">
    <text evidence="4">Belongs to the methyl-accepting chemotaxis (MCP) protein family.</text>
</comment>
<dbReference type="CDD" id="cd19411">
    <property type="entry name" value="MCP2201-like_sensor"/>
    <property type="match status" value="1"/>
</dbReference>
<dbReference type="InterPro" id="IPR047347">
    <property type="entry name" value="YvaQ-like_sensor"/>
</dbReference>
<dbReference type="PROSITE" id="PS50111">
    <property type="entry name" value="CHEMOTAXIS_TRANSDUC_2"/>
    <property type="match status" value="1"/>
</dbReference>
<keyword evidence="10" id="KW-1185">Reference proteome</keyword>
<dbReference type="InterPro" id="IPR004090">
    <property type="entry name" value="Chemotax_Me-accpt_rcpt"/>
</dbReference>
<comment type="caution">
    <text evidence="9">The sequence shown here is derived from an EMBL/GenBank/DDBJ whole genome shotgun (WGS) entry which is preliminary data.</text>
</comment>
<dbReference type="CDD" id="cd06225">
    <property type="entry name" value="HAMP"/>
    <property type="match status" value="1"/>
</dbReference>
<feature type="transmembrane region" description="Helical" evidence="6">
    <location>
        <begin position="12"/>
        <end position="31"/>
    </location>
</feature>
<evidence type="ECO:0000313" key="9">
    <source>
        <dbReference type="EMBL" id="MEX5720860.1"/>
    </source>
</evidence>
<evidence type="ECO:0000256" key="1">
    <source>
        <dbReference type="ARBA" id="ARBA00022692"/>
    </source>
</evidence>
<dbReference type="EMBL" id="JBFNXQ010000091">
    <property type="protein sequence ID" value="MEX5720860.1"/>
    <property type="molecule type" value="Genomic_DNA"/>
</dbReference>
<dbReference type="Proteomes" id="UP001560045">
    <property type="component" value="Unassembled WGS sequence"/>
</dbReference>
<accession>A0ABV3XM46</accession>
<dbReference type="InterPro" id="IPR004089">
    <property type="entry name" value="MCPsignal_dom"/>
</dbReference>
<evidence type="ECO:0000259" key="7">
    <source>
        <dbReference type="PROSITE" id="PS50111"/>
    </source>
</evidence>
<keyword evidence="2 6" id="KW-1133">Transmembrane helix</keyword>
<feature type="domain" description="HAMP" evidence="8">
    <location>
        <begin position="217"/>
        <end position="269"/>
    </location>
</feature>
<evidence type="ECO:0000313" key="10">
    <source>
        <dbReference type="Proteomes" id="UP001560045"/>
    </source>
</evidence>
<keyword evidence="3 5" id="KW-0807">Transducer</keyword>
<evidence type="ECO:0000256" key="6">
    <source>
        <dbReference type="SAM" id="Phobius"/>
    </source>
</evidence>
<dbReference type="PANTHER" id="PTHR32089:SF112">
    <property type="entry name" value="LYSOZYME-LIKE PROTEIN-RELATED"/>
    <property type="match status" value="1"/>
</dbReference>
<evidence type="ECO:0000256" key="5">
    <source>
        <dbReference type="PROSITE-ProRule" id="PRU00284"/>
    </source>
</evidence>
<dbReference type="InterPro" id="IPR003660">
    <property type="entry name" value="HAMP_dom"/>
</dbReference>
<dbReference type="PANTHER" id="PTHR32089">
    <property type="entry name" value="METHYL-ACCEPTING CHEMOTAXIS PROTEIN MCPB"/>
    <property type="match status" value="1"/>
</dbReference>
<dbReference type="SMART" id="SM00304">
    <property type="entry name" value="HAMP"/>
    <property type="match status" value="1"/>
</dbReference>
<sequence>MGLHRLTVGQRLVAGFLVVVLSMVAVTALGVSRVAQVSDRLTVINDLNSVKQRYAINFRGSVHDRAIALRDVVLAGSPAAVQTEIDLIEELAAAYSDSEAPLAEIFADDAKVDQQERDALGDIEAVQSQTLPVIEQVIELRLAGNVPQALTLLETEAKPLFIEWLRTINVLIDLEEAKNQTEATAARGIADGFLLVMVLLCAAATALAVVVAWRIARSITRPMADAVDVFAAVADGDLTQRLDVAAKDGLGELGLYANKALTRLSEAMAAVAGSAGELVATSDRVGGVSRRIATDAEESSAQASVVAGAAEEVSRNVQTVAAASEEMGASIREISHSANEAAQVVSRAVAAAETTNTTVIKLGDSSREIGDVVKVISSIAEQTNLLALNATIEAARAGEVGKGFAVVANEVKELAQETARATEDIARRVEAIQADTASAVGAIDEVSSIIGQIHDYQTTIAAAVEEQTATTAEMDRNVTEAATGSGQIAVNIAGVATAARSTTESVAESQRAAAELATVSGRLQELTAQFRM</sequence>
<feature type="transmembrane region" description="Helical" evidence="6">
    <location>
        <begin position="192"/>
        <end position="213"/>
    </location>
</feature>
<protein>
    <submittedName>
        <fullName evidence="9">Methyl-accepting chemotaxis protein</fullName>
    </submittedName>
</protein>
<evidence type="ECO:0000256" key="4">
    <source>
        <dbReference type="ARBA" id="ARBA00029447"/>
    </source>
</evidence>
<dbReference type="Pfam" id="PF00015">
    <property type="entry name" value="MCPsignal"/>
    <property type="match status" value="1"/>
</dbReference>
<dbReference type="PROSITE" id="PS50885">
    <property type="entry name" value="HAMP"/>
    <property type="match status" value="1"/>
</dbReference>
<keyword evidence="1 6" id="KW-0812">Transmembrane</keyword>
<dbReference type="InterPro" id="IPR024478">
    <property type="entry name" value="HlyB_4HB_MCP"/>
</dbReference>
<evidence type="ECO:0000256" key="3">
    <source>
        <dbReference type="ARBA" id="ARBA00023224"/>
    </source>
</evidence>
<gene>
    <name evidence="9" type="ORF">ABQ292_21105</name>
</gene>
<dbReference type="SMART" id="SM00283">
    <property type="entry name" value="MA"/>
    <property type="match status" value="1"/>
</dbReference>
<evidence type="ECO:0000259" key="8">
    <source>
        <dbReference type="PROSITE" id="PS50885"/>
    </source>
</evidence>
<organism evidence="9 10">
    <name type="scientific">Geodermatophilus maliterrae</name>
    <dbReference type="NCBI Taxonomy" id="3162531"/>
    <lineage>
        <taxon>Bacteria</taxon>
        <taxon>Bacillati</taxon>
        <taxon>Actinomycetota</taxon>
        <taxon>Actinomycetes</taxon>
        <taxon>Geodermatophilales</taxon>
        <taxon>Geodermatophilaceae</taxon>
        <taxon>Geodermatophilus</taxon>
    </lineage>
</organism>
<keyword evidence="6" id="KW-0472">Membrane</keyword>
<name>A0ABV3XM46_9ACTN</name>
<proteinExistence type="inferred from homology"/>
<dbReference type="Gene3D" id="1.10.287.950">
    <property type="entry name" value="Methyl-accepting chemotaxis protein"/>
    <property type="match status" value="1"/>
</dbReference>